<dbReference type="SUPFAM" id="SSF53098">
    <property type="entry name" value="Ribonuclease H-like"/>
    <property type="match status" value="1"/>
</dbReference>
<dbReference type="InterPro" id="IPR036397">
    <property type="entry name" value="RNaseH_sf"/>
</dbReference>
<dbReference type="AlphaFoldDB" id="A0AAW2JE45"/>
<name>A0AAW2JE45_SESRA</name>
<dbReference type="Gene3D" id="3.30.420.10">
    <property type="entry name" value="Ribonuclease H-like superfamily/Ribonuclease H"/>
    <property type="match status" value="1"/>
</dbReference>
<organism evidence="2">
    <name type="scientific">Sesamum radiatum</name>
    <name type="common">Black benniseed</name>
    <dbReference type="NCBI Taxonomy" id="300843"/>
    <lineage>
        <taxon>Eukaryota</taxon>
        <taxon>Viridiplantae</taxon>
        <taxon>Streptophyta</taxon>
        <taxon>Embryophyta</taxon>
        <taxon>Tracheophyta</taxon>
        <taxon>Spermatophyta</taxon>
        <taxon>Magnoliopsida</taxon>
        <taxon>eudicotyledons</taxon>
        <taxon>Gunneridae</taxon>
        <taxon>Pentapetalae</taxon>
        <taxon>asterids</taxon>
        <taxon>lamiids</taxon>
        <taxon>Lamiales</taxon>
        <taxon>Pedaliaceae</taxon>
        <taxon>Sesamum</taxon>
    </lineage>
</organism>
<dbReference type="InterPro" id="IPR044730">
    <property type="entry name" value="RNase_H-like_dom_plant"/>
</dbReference>
<dbReference type="GO" id="GO:0003676">
    <property type="term" value="F:nucleic acid binding"/>
    <property type="evidence" value="ECO:0007669"/>
    <property type="project" value="InterPro"/>
</dbReference>
<dbReference type="Pfam" id="PF13456">
    <property type="entry name" value="RVT_3"/>
    <property type="match status" value="1"/>
</dbReference>
<dbReference type="PANTHER" id="PTHR47074:SF48">
    <property type="entry name" value="POLYNUCLEOTIDYL TRANSFERASE, RIBONUCLEASE H-LIKE SUPERFAMILY PROTEIN"/>
    <property type="match status" value="1"/>
</dbReference>
<reference evidence="2" key="1">
    <citation type="submission" date="2020-06" db="EMBL/GenBank/DDBJ databases">
        <authorList>
            <person name="Li T."/>
            <person name="Hu X."/>
            <person name="Zhang T."/>
            <person name="Song X."/>
            <person name="Zhang H."/>
            <person name="Dai N."/>
            <person name="Sheng W."/>
            <person name="Hou X."/>
            <person name="Wei L."/>
        </authorList>
    </citation>
    <scope>NUCLEOTIDE SEQUENCE</scope>
    <source>
        <strain evidence="2">G02</strain>
        <tissue evidence="2">Leaf</tissue>
    </source>
</reference>
<dbReference type="PANTHER" id="PTHR47074">
    <property type="entry name" value="BNAC02G40300D PROTEIN"/>
    <property type="match status" value="1"/>
</dbReference>
<dbReference type="CDD" id="cd06222">
    <property type="entry name" value="RNase_H_like"/>
    <property type="match status" value="1"/>
</dbReference>
<sequence length="164" mass="17930">MPFHASWTPPPTEFIKVNFDGATLNHGLALGIGVVARNAAGLCLAWASLRFDRGGTAEIAEAYAAREAVRLAIRHRWRWVVFEGDCESLLLKLSAAQQDCSLISPLVYDTWFLSRQLESISFSLVRRAGNSAADFLAKHALNLTGDGSWLPHGFASVLGDVFDE</sequence>
<dbReference type="GO" id="GO:0004523">
    <property type="term" value="F:RNA-DNA hybrid ribonuclease activity"/>
    <property type="evidence" value="ECO:0007669"/>
    <property type="project" value="InterPro"/>
</dbReference>
<dbReference type="InterPro" id="IPR012337">
    <property type="entry name" value="RNaseH-like_sf"/>
</dbReference>
<feature type="domain" description="RNase H type-1" evidence="1">
    <location>
        <begin position="18"/>
        <end position="140"/>
    </location>
</feature>
<reference evidence="2" key="2">
    <citation type="journal article" date="2024" name="Plant">
        <title>Genomic evolution and insights into agronomic trait innovations of Sesamum species.</title>
        <authorList>
            <person name="Miao H."/>
            <person name="Wang L."/>
            <person name="Qu L."/>
            <person name="Liu H."/>
            <person name="Sun Y."/>
            <person name="Le M."/>
            <person name="Wang Q."/>
            <person name="Wei S."/>
            <person name="Zheng Y."/>
            <person name="Lin W."/>
            <person name="Duan Y."/>
            <person name="Cao H."/>
            <person name="Xiong S."/>
            <person name="Wang X."/>
            <person name="Wei L."/>
            <person name="Li C."/>
            <person name="Ma Q."/>
            <person name="Ju M."/>
            <person name="Zhao R."/>
            <person name="Li G."/>
            <person name="Mu C."/>
            <person name="Tian Q."/>
            <person name="Mei H."/>
            <person name="Zhang T."/>
            <person name="Gao T."/>
            <person name="Zhang H."/>
        </authorList>
    </citation>
    <scope>NUCLEOTIDE SEQUENCE</scope>
    <source>
        <strain evidence="2">G02</strain>
    </source>
</reference>
<gene>
    <name evidence="2" type="ORF">Sradi_6986500</name>
</gene>
<dbReference type="EMBL" id="JACGWJ010000426">
    <property type="protein sequence ID" value="KAL0292492.1"/>
    <property type="molecule type" value="Genomic_DNA"/>
</dbReference>
<dbReference type="InterPro" id="IPR052929">
    <property type="entry name" value="RNase_H-like_EbsB-rel"/>
</dbReference>
<evidence type="ECO:0000259" key="1">
    <source>
        <dbReference type="Pfam" id="PF13456"/>
    </source>
</evidence>
<proteinExistence type="predicted"/>
<accession>A0AAW2JE45</accession>
<protein>
    <recommendedName>
        <fullName evidence="1">RNase H type-1 domain-containing protein</fullName>
    </recommendedName>
</protein>
<dbReference type="InterPro" id="IPR002156">
    <property type="entry name" value="RNaseH_domain"/>
</dbReference>
<evidence type="ECO:0000313" key="2">
    <source>
        <dbReference type="EMBL" id="KAL0292492.1"/>
    </source>
</evidence>
<comment type="caution">
    <text evidence="2">The sequence shown here is derived from an EMBL/GenBank/DDBJ whole genome shotgun (WGS) entry which is preliminary data.</text>
</comment>